<dbReference type="SMART" id="SM00034">
    <property type="entry name" value="CLECT"/>
    <property type="match status" value="1"/>
</dbReference>
<dbReference type="GO" id="GO:0030246">
    <property type="term" value="F:carbohydrate binding"/>
    <property type="evidence" value="ECO:0007669"/>
    <property type="project" value="UniProtKB-KW"/>
</dbReference>
<sequence>MSNTCFTIHMDKVSFAMAQENCVHNGGNLMTIRDTEEENVLRSLLSQIKGQRQDKGLEFWIGLKLNRGKCVLADKTLRGFMWASGEEDSQYSNWGEEPVSTCTERCVRVSYMLGGFHLETDGWTCAPDGSETSAAPSDDPADEGTHENFTRSLTRTPVELQHQSPPTDSPLPDLGNVTHSGQQSNVSLPPSWVQTVNSRLIVCVLGSVIPLFLLVTDRVDFRTAETACRDRRGELLTFDPETDGRILHTVSQELSGNFWIGLRLPASACSNLSSPLRGYEWISGSTQKSFIPSSDTWKHSTKDTSETAKTPSSAKCTVARANAHV</sequence>
<dbReference type="InterPro" id="IPR001304">
    <property type="entry name" value="C-type_lectin-like"/>
</dbReference>
<dbReference type="PANTHER" id="PTHR14789:SF8">
    <property type="entry name" value="C-TYPE LECTIN DOMAIN FAMILY 14 MEMBER A PRECURSOR-RELATED"/>
    <property type="match status" value="1"/>
</dbReference>
<evidence type="ECO:0000313" key="9">
    <source>
        <dbReference type="EMBL" id="CAB1428649.1"/>
    </source>
</evidence>
<evidence type="ECO:0000256" key="4">
    <source>
        <dbReference type="ARBA" id="ARBA00022734"/>
    </source>
</evidence>
<accession>A0A9N7UB99</accession>
<keyword evidence="5" id="KW-1133">Transmembrane helix</keyword>
<dbReference type="Gene3D" id="3.10.100.10">
    <property type="entry name" value="Mannose-Binding Protein A, subunit A"/>
    <property type="match status" value="2"/>
</dbReference>
<name>A0A9N7UB99_PLEPL</name>
<dbReference type="PANTHER" id="PTHR14789">
    <property type="entry name" value="CHONDROLECTIN VARIANT CHODLFDELTAE"/>
    <property type="match status" value="1"/>
</dbReference>
<dbReference type="InterPro" id="IPR016186">
    <property type="entry name" value="C-type_lectin-like/link_sf"/>
</dbReference>
<gene>
    <name evidence="9" type="ORF">PLEPLA_LOCUS16623</name>
</gene>
<evidence type="ECO:0000313" key="10">
    <source>
        <dbReference type="Proteomes" id="UP001153269"/>
    </source>
</evidence>
<comment type="subcellular location">
    <subcellularLocation>
        <location evidence="1">Membrane</location>
        <topology evidence="1">Single-pass type I membrane protein</topology>
    </subcellularLocation>
</comment>
<dbReference type="SUPFAM" id="SSF56436">
    <property type="entry name" value="C-type lectin-like"/>
    <property type="match status" value="2"/>
</dbReference>
<dbReference type="InterPro" id="IPR016187">
    <property type="entry name" value="CTDL_fold"/>
</dbReference>
<organism evidence="9 10">
    <name type="scientific">Pleuronectes platessa</name>
    <name type="common">European plaice</name>
    <dbReference type="NCBI Taxonomy" id="8262"/>
    <lineage>
        <taxon>Eukaryota</taxon>
        <taxon>Metazoa</taxon>
        <taxon>Chordata</taxon>
        <taxon>Craniata</taxon>
        <taxon>Vertebrata</taxon>
        <taxon>Euteleostomi</taxon>
        <taxon>Actinopterygii</taxon>
        <taxon>Neopterygii</taxon>
        <taxon>Teleostei</taxon>
        <taxon>Neoteleostei</taxon>
        <taxon>Acanthomorphata</taxon>
        <taxon>Carangaria</taxon>
        <taxon>Pleuronectiformes</taxon>
        <taxon>Pleuronectoidei</taxon>
        <taxon>Pleuronectidae</taxon>
        <taxon>Pleuronectes</taxon>
    </lineage>
</organism>
<dbReference type="PROSITE" id="PS50041">
    <property type="entry name" value="C_TYPE_LECTIN_2"/>
    <property type="match status" value="1"/>
</dbReference>
<feature type="compositionally biased region" description="Polar residues" evidence="7">
    <location>
        <begin position="177"/>
        <end position="187"/>
    </location>
</feature>
<keyword evidence="6" id="KW-0472">Membrane</keyword>
<protein>
    <recommendedName>
        <fullName evidence="8">C-type lectin domain-containing protein</fullName>
    </recommendedName>
</protein>
<keyword evidence="3" id="KW-0732">Signal</keyword>
<feature type="region of interest" description="Disordered" evidence="7">
    <location>
        <begin position="292"/>
        <end position="316"/>
    </location>
</feature>
<feature type="compositionally biased region" description="Polar residues" evidence="7">
    <location>
        <begin position="150"/>
        <end position="166"/>
    </location>
</feature>
<dbReference type="Pfam" id="PF00059">
    <property type="entry name" value="Lectin_C"/>
    <property type="match status" value="1"/>
</dbReference>
<evidence type="ECO:0000256" key="3">
    <source>
        <dbReference type="ARBA" id="ARBA00022729"/>
    </source>
</evidence>
<keyword evidence="4" id="KW-0430">Lectin</keyword>
<feature type="region of interest" description="Disordered" evidence="7">
    <location>
        <begin position="127"/>
        <end position="187"/>
    </location>
</feature>
<dbReference type="InterPro" id="IPR051505">
    <property type="entry name" value="C-type_lectin_domain"/>
</dbReference>
<feature type="compositionally biased region" description="Basic and acidic residues" evidence="7">
    <location>
        <begin position="296"/>
        <end position="306"/>
    </location>
</feature>
<proteinExistence type="predicted"/>
<dbReference type="EMBL" id="CADEAL010001076">
    <property type="protein sequence ID" value="CAB1428649.1"/>
    <property type="molecule type" value="Genomic_DNA"/>
</dbReference>
<evidence type="ECO:0000256" key="7">
    <source>
        <dbReference type="SAM" id="MobiDB-lite"/>
    </source>
</evidence>
<evidence type="ECO:0000259" key="8">
    <source>
        <dbReference type="PROSITE" id="PS50041"/>
    </source>
</evidence>
<evidence type="ECO:0000256" key="2">
    <source>
        <dbReference type="ARBA" id="ARBA00022692"/>
    </source>
</evidence>
<evidence type="ECO:0000256" key="1">
    <source>
        <dbReference type="ARBA" id="ARBA00004479"/>
    </source>
</evidence>
<dbReference type="Proteomes" id="UP001153269">
    <property type="component" value="Unassembled WGS sequence"/>
</dbReference>
<evidence type="ECO:0000256" key="6">
    <source>
        <dbReference type="ARBA" id="ARBA00023136"/>
    </source>
</evidence>
<comment type="caution">
    <text evidence="9">The sequence shown here is derived from an EMBL/GenBank/DDBJ whole genome shotgun (WGS) entry which is preliminary data.</text>
</comment>
<dbReference type="AlphaFoldDB" id="A0A9N7UB99"/>
<keyword evidence="10" id="KW-1185">Reference proteome</keyword>
<dbReference type="GO" id="GO:0016020">
    <property type="term" value="C:membrane"/>
    <property type="evidence" value="ECO:0007669"/>
    <property type="project" value="UniProtKB-SubCell"/>
</dbReference>
<evidence type="ECO:0000256" key="5">
    <source>
        <dbReference type="ARBA" id="ARBA00022989"/>
    </source>
</evidence>
<keyword evidence="2" id="KW-0812">Transmembrane</keyword>
<feature type="domain" description="C-type lectin" evidence="8">
    <location>
        <begin position="1"/>
        <end position="123"/>
    </location>
</feature>
<reference evidence="9" key="1">
    <citation type="submission" date="2020-03" db="EMBL/GenBank/DDBJ databases">
        <authorList>
            <person name="Weist P."/>
        </authorList>
    </citation>
    <scope>NUCLEOTIDE SEQUENCE</scope>
</reference>